<evidence type="ECO:0000256" key="3">
    <source>
        <dbReference type="ARBA" id="ARBA00023082"/>
    </source>
</evidence>
<evidence type="ECO:0000259" key="7">
    <source>
        <dbReference type="Pfam" id="PF08281"/>
    </source>
</evidence>
<keyword evidence="9" id="KW-1185">Reference proteome</keyword>
<evidence type="ECO:0000259" key="6">
    <source>
        <dbReference type="Pfam" id="PF04542"/>
    </source>
</evidence>
<feature type="domain" description="RNA polymerase sigma factor 70 region 4 type 2" evidence="7">
    <location>
        <begin position="160"/>
        <end position="208"/>
    </location>
</feature>
<feature type="compositionally biased region" description="Gly residues" evidence="5">
    <location>
        <begin position="732"/>
        <end position="743"/>
    </location>
</feature>
<feature type="region of interest" description="Disordered" evidence="5">
    <location>
        <begin position="1"/>
        <end position="21"/>
    </location>
</feature>
<organism evidence="8 9">
    <name type="scientific">Aporhodopirellula aestuarii</name>
    <dbReference type="NCBI Taxonomy" id="2950107"/>
    <lineage>
        <taxon>Bacteria</taxon>
        <taxon>Pseudomonadati</taxon>
        <taxon>Planctomycetota</taxon>
        <taxon>Planctomycetia</taxon>
        <taxon>Pirellulales</taxon>
        <taxon>Pirellulaceae</taxon>
        <taxon>Aporhodopirellula</taxon>
    </lineage>
</organism>
<dbReference type="Pfam" id="PF04542">
    <property type="entry name" value="Sigma70_r2"/>
    <property type="match status" value="1"/>
</dbReference>
<dbReference type="NCBIfam" id="TIGR02937">
    <property type="entry name" value="sigma70-ECF"/>
    <property type="match status" value="1"/>
</dbReference>
<evidence type="ECO:0000256" key="2">
    <source>
        <dbReference type="ARBA" id="ARBA00023015"/>
    </source>
</evidence>
<keyword evidence="2" id="KW-0805">Transcription regulation</keyword>
<feature type="compositionally biased region" description="Polar residues" evidence="5">
    <location>
        <begin position="343"/>
        <end position="358"/>
    </location>
</feature>
<dbReference type="InterPro" id="IPR014284">
    <property type="entry name" value="RNA_pol_sigma-70_dom"/>
</dbReference>
<evidence type="ECO:0000256" key="5">
    <source>
        <dbReference type="SAM" id="MobiDB-lite"/>
    </source>
</evidence>
<dbReference type="EMBL" id="JAMQBK010000021">
    <property type="protein sequence ID" value="MCM2370344.1"/>
    <property type="molecule type" value="Genomic_DNA"/>
</dbReference>
<accession>A0ABT0U131</accession>
<dbReference type="Gene3D" id="1.10.1740.10">
    <property type="match status" value="1"/>
</dbReference>
<reference evidence="8 9" key="1">
    <citation type="journal article" date="2022" name="Syst. Appl. Microbiol.">
        <title>Rhodopirellula aestuarii sp. nov., a novel member of the genus Rhodopirellula isolated from brackish sediments collected in the Tagus River estuary, Portugal.</title>
        <authorList>
            <person name="Vitorino I.R."/>
            <person name="Klimek D."/>
            <person name="Calusinska M."/>
            <person name="Lobo-da-Cunha A."/>
            <person name="Vasconcelos V."/>
            <person name="Lage O.M."/>
        </authorList>
    </citation>
    <scope>NUCLEOTIDE SEQUENCE [LARGE SCALE GENOMIC DNA]</scope>
    <source>
        <strain evidence="8 9">ICT_H3.1</strain>
    </source>
</reference>
<dbReference type="CDD" id="cd06171">
    <property type="entry name" value="Sigma70_r4"/>
    <property type="match status" value="1"/>
</dbReference>
<proteinExistence type="inferred from homology"/>
<dbReference type="InterPro" id="IPR036388">
    <property type="entry name" value="WH-like_DNA-bd_sf"/>
</dbReference>
<name>A0ABT0U131_9BACT</name>
<evidence type="ECO:0000313" key="9">
    <source>
        <dbReference type="Proteomes" id="UP001202961"/>
    </source>
</evidence>
<dbReference type="SUPFAM" id="SSF88946">
    <property type="entry name" value="Sigma2 domain of RNA polymerase sigma factors"/>
    <property type="match status" value="1"/>
</dbReference>
<gene>
    <name evidence="8" type="ORF">NB063_06865</name>
</gene>
<evidence type="ECO:0000256" key="1">
    <source>
        <dbReference type="ARBA" id="ARBA00010641"/>
    </source>
</evidence>
<dbReference type="InterPro" id="IPR013249">
    <property type="entry name" value="RNA_pol_sigma70_r4_t2"/>
</dbReference>
<dbReference type="InterPro" id="IPR013325">
    <property type="entry name" value="RNA_pol_sigma_r2"/>
</dbReference>
<feature type="region of interest" description="Disordered" evidence="5">
    <location>
        <begin position="340"/>
        <end position="372"/>
    </location>
</feature>
<dbReference type="Pfam" id="PF08281">
    <property type="entry name" value="Sigma70_r4_2"/>
    <property type="match status" value="1"/>
</dbReference>
<dbReference type="InterPro" id="IPR039425">
    <property type="entry name" value="RNA_pol_sigma-70-like"/>
</dbReference>
<evidence type="ECO:0000256" key="4">
    <source>
        <dbReference type="ARBA" id="ARBA00023163"/>
    </source>
</evidence>
<dbReference type="Proteomes" id="UP001202961">
    <property type="component" value="Unassembled WGS sequence"/>
</dbReference>
<feature type="compositionally biased region" description="Basic and acidic residues" evidence="5">
    <location>
        <begin position="584"/>
        <end position="595"/>
    </location>
</feature>
<feature type="compositionally biased region" description="Polar residues" evidence="5">
    <location>
        <begin position="565"/>
        <end position="578"/>
    </location>
</feature>
<dbReference type="PANTHER" id="PTHR43133">
    <property type="entry name" value="RNA POLYMERASE ECF-TYPE SIGMA FACTO"/>
    <property type="match status" value="1"/>
</dbReference>
<dbReference type="Gene3D" id="1.10.10.10">
    <property type="entry name" value="Winged helix-like DNA-binding domain superfamily/Winged helix DNA-binding domain"/>
    <property type="match status" value="1"/>
</dbReference>
<evidence type="ECO:0000313" key="8">
    <source>
        <dbReference type="EMBL" id="MCM2370344.1"/>
    </source>
</evidence>
<sequence length="743" mass="80812">MNTQTRHPPIPSSRSSVQPPPVVSARESMFAQLSDRDLLDGWRKDQSRLAFDELVCRYRVMVLSVCRRHCQNEQDADDAFQTTWVCLAQTANQIRHPERLVGWLHRVATRASRLTVQQRRGSSHAKTRRCSMDAIELHEIPDQQTDTFAELTRRHEAAVVDEELAELPEHYRTAIVMHLMEGHSYQTIAQRIESTVGAVRGHVQRGKQVLAGRLRRRGVVPVMAFAAAQTLRVSESVAANVTQQSIPADIELSTAQPAIDSEDGKLPFDLTPLLSSGNSMLRLTSWTAAGCLASAAVVSIWLTQVSAFGENEARPLTVRVSEIPSGNADTGALVVGQIAAPASTKSPTKNDSSPSTTPLAKEPVPETAPEHRTEVARIVAEKMDDLVSINLKSPVSNLDESLSDALGVAVLLDHRAVALTDILDDGTVIEISTEKQPLRTILRKTLEPHGLRAEVQDEGLVITADFSELTRRGISTDKWIGISDELVEQVDNVLAEKIAVDFVETPLMEAVAIIARETKFPIRINLVALEEIGLTEDTPVEFYSGISSAPESTSVFGPSNDPFGPSSTEPSKTSQPQPSIRRLKAIESKPPVDESRSTPVRVILNSILRPLELTYTVRDEAIIITTLEAAQADLRPRIYFLEGTGLPRGDYNVAINLIQASLATDQWESLGGTSTIMPMGSGTQGRPALLISTTTAVHDQIESLMQSMRETHFGPDPVSTEPSLPRVVPRAGSGGGGSGGGMF</sequence>
<comment type="similarity">
    <text evidence="1">Belongs to the sigma-70 factor family. ECF subfamily.</text>
</comment>
<dbReference type="PANTHER" id="PTHR43133:SF51">
    <property type="entry name" value="RNA POLYMERASE SIGMA FACTOR"/>
    <property type="match status" value="1"/>
</dbReference>
<feature type="region of interest" description="Disordered" evidence="5">
    <location>
        <begin position="551"/>
        <end position="595"/>
    </location>
</feature>
<dbReference type="InterPro" id="IPR007627">
    <property type="entry name" value="RNA_pol_sigma70_r2"/>
</dbReference>
<dbReference type="InterPro" id="IPR013324">
    <property type="entry name" value="RNA_pol_sigma_r3/r4-like"/>
</dbReference>
<feature type="domain" description="RNA polymerase sigma-70 region 2" evidence="6">
    <location>
        <begin position="55"/>
        <end position="112"/>
    </location>
</feature>
<keyword evidence="4" id="KW-0804">Transcription</keyword>
<protein>
    <submittedName>
        <fullName evidence="8">Sigma-70 family RNA polymerase sigma factor</fullName>
    </submittedName>
</protein>
<keyword evidence="3" id="KW-0731">Sigma factor</keyword>
<dbReference type="RefSeq" id="WP_250928014.1">
    <property type="nucleotide sequence ID" value="NZ_JAMQBK010000021.1"/>
</dbReference>
<feature type="region of interest" description="Disordered" evidence="5">
    <location>
        <begin position="714"/>
        <end position="743"/>
    </location>
</feature>
<dbReference type="SUPFAM" id="SSF88659">
    <property type="entry name" value="Sigma3 and sigma4 domains of RNA polymerase sigma factors"/>
    <property type="match status" value="1"/>
</dbReference>
<comment type="caution">
    <text evidence="8">The sequence shown here is derived from an EMBL/GenBank/DDBJ whole genome shotgun (WGS) entry which is preliminary data.</text>
</comment>